<dbReference type="InterPro" id="IPR022929">
    <property type="entry name" value="Put_MntP"/>
</dbReference>
<dbReference type="RefSeq" id="WP_067540808.1">
    <property type="nucleotide sequence ID" value="NZ_AP025567.1"/>
</dbReference>
<dbReference type="Proteomes" id="UP000284841">
    <property type="component" value="Unassembled WGS sequence"/>
</dbReference>
<dbReference type="GO" id="GO:0005886">
    <property type="term" value="C:plasma membrane"/>
    <property type="evidence" value="ECO:0007669"/>
    <property type="project" value="UniProtKB-SubCell"/>
</dbReference>
<accession>A0A415E7S2</accession>
<organism evidence="9 10">
    <name type="scientific">Emergencia timonensis</name>
    <dbReference type="NCBI Taxonomy" id="1776384"/>
    <lineage>
        <taxon>Bacteria</taxon>
        <taxon>Bacillati</taxon>
        <taxon>Bacillota</taxon>
        <taxon>Clostridia</taxon>
        <taxon>Peptostreptococcales</taxon>
        <taxon>Anaerovoracaceae</taxon>
        <taxon>Emergencia</taxon>
    </lineage>
</organism>
<evidence type="ECO:0000256" key="7">
    <source>
        <dbReference type="ARBA" id="ARBA00023211"/>
    </source>
</evidence>
<feature type="transmembrane region" description="Helical" evidence="8">
    <location>
        <begin position="100"/>
        <end position="119"/>
    </location>
</feature>
<keyword evidence="2 8" id="KW-1003">Cell membrane</keyword>
<reference evidence="9 10" key="1">
    <citation type="submission" date="2018-08" db="EMBL/GenBank/DDBJ databases">
        <title>A genome reference for cultivated species of the human gut microbiota.</title>
        <authorList>
            <person name="Zou Y."/>
            <person name="Xue W."/>
            <person name="Luo G."/>
        </authorList>
    </citation>
    <scope>NUCLEOTIDE SEQUENCE [LARGE SCALE GENOMIC DNA]</scope>
    <source>
        <strain evidence="9 10">AM07-24</strain>
    </source>
</reference>
<sequence length="181" mass="19079">MGLFEISLIGVGLAMDAASVAMTNGMVYKKLSISNYISMPLLFGIFQGIMPLFGFYAGTLFAGIIMKYSGIVIFAILAVIGGNMMKESLSKEREATESKILTMTVLIFQAIATSIDAFAVGVGFCAICVDILPAVSIIAIITAFMVAGAIVIGKKFGDLFENKAEFLGGVILIIIGIKGLL</sequence>
<evidence type="ECO:0000256" key="1">
    <source>
        <dbReference type="ARBA" id="ARBA00022448"/>
    </source>
</evidence>
<comment type="caution">
    <text evidence="9">The sequence shown here is derived from an EMBL/GenBank/DDBJ whole genome shotgun (WGS) entry which is preliminary data.</text>
</comment>
<comment type="function">
    <text evidence="8">Probably functions as a manganese efflux pump.</text>
</comment>
<gene>
    <name evidence="8" type="primary">mntP</name>
    <name evidence="9" type="ORF">DW099_04620</name>
</gene>
<dbReference type="GO" id="GO:0005384">
    <property type="term" value="F:manganese ion transmembrane transporter activity"/>
    <property type="evidence" value="ECO:0007669"/>
    <property type="project" value="UniProtKB-UniRule"/>
</dbReference>
<feature type="transmembrane region" description="Helical" evidence="8">
    <location>
        <begin position="6"/>
        <end position="24"/>
    </location>
</feature>
<evidence type="ECO:0000256" key="3">
    <source>
        <dbReference type="ARBA" id="ARBA00022692"/>
    </source>
</evidence>
<comment type="subcellular location">
    <subcellularLocation>
        <location evidence="8">Cell membrane</location>
        <topology evidence="8">Multi-pass membrane protein</topology>
    </subcellularLocation>
</comment>
<dbReference type="GeneID" id="83005520"/>
<feature type="transmembrane region" description="Helical" evidence="8">
    <location>
        <begin position="131"/>
        <end position="152"/>
    </location>
</feature>
<dbReference type="STRING" id="1776384.GCA_900086585_03211"/>
<dbReference type="PANTHER" id="PTHR35529">
    <property type="entry name" value="MANGANESE EFFLUX PUMP MNTP-RELATED"/>
    <property type="match status" value="1"/>
</dbReference>
<proteinExistence type="inferred from homology"/>
<evidence type="ECO:0000256" key="2">
    <source>
        <dbReference type="ARBA" id="ARBA00022475"/>
    </source>
</evidence>
<evidence type="ECO:0000256" key="6">
    <source>
        <dbReference type="ARBA" id="ARBA00023136"/>
    </source>
</evidence>
<dbReference type="Pfam" id="PF02659">
    <property type="entry name" value="Mntp"/>
    <property type="match status" value="1"/>
</dbReference>
<keyword evidence="10" id="KW-1185">Reference proteome</keyword>
<keyword evidence="6 8" id="KW-0472">Membrane</keyword>
<name>A0A415E7S2_9FIRM</name>
<dbReference type="AlphaFoldDB" id="A0A415E7S2"/>
<keyword evidence="5 8" id="KW-0406">Ion transport</keyword>
<evidence type="ECO:0000313" key="9">
    <source>
        <dbReference type="EMBL" id="RHJ89852.1"/>
    </source>
</evidence>
<comment type="similarity">
    <text evidence="8">Belongs to the MntP (TC 9.B.29) family.</text>
</comment>
<evidence type="ECO:0000256" key="5">
    <source>
        <dbReference type="ARBA" id="ARBA00023065"/>
    </source>
</evidence>
<feature type="transmembrane region" description="Helical" evidence="8">
    <location>
        <begin position="60"/>
        <end position="80"/>
    </location>
</feature>
<dbReference type="InterPro" id="IPR003810">
    <property type="entry name" value="Mntp/YtaF"/>
</dbReference>
<keyword evidence="1 8" id="KW-0813">Transport</keyword>
<evidence type="ECO:0000313" key="10">
    <source>
        <dbReference type="Proteomes" id="UP000284841"/>
    </source>
</evidence>
<evidence type="ECO:0000256" key="8">
    <source>
        <dbReference type="HAMAP-Rule" id="MF_01521"/>
    </source>
</evidence>
<keyword evidence="4 8" id="KW-1133">Transmembrane helix</keyword>
<dbReference type="HAMAP" id="MF_01521">
    <property type="entry name" value="MntP_pump"/>
    <property type="match status" value="1"/>
</dbReference>
<protein>
    <recommendedName>
        <fullName evidence="8">Putative manganese efflux pump MntP</fullName>
    </recommendedName>
</protein>
<dbReference type="PANTHER" id="PTHR35529:SF1">
    <property type="entry name" value="MANGANESE EFFLUX PUMP MNTP-RELATED"/>
    <property type="match status" value="1"/>
</dbReference>
<keyword evidence="7 8" id="KW-0464">Manganese</keyword>
<evidence type="ECO:0000256" key="4">
    <source>
        <dbReference type="ARBA" id="ARBA00022989"/>
    </source>
</evidence>
<keyword evidence="3 8" id="KW-0812">Transmembrane</keyword>
<dbReference type="EMBL" id="QRMS01000001">
    <property type="protein sequence ID" value="RHJ89852.1"/>
    <property type="molecule type" value="Genomic_DNA"/>
</dbReference>
<feature type="transmembrane region" description="Helical" evidence="8">
    <location>
        <begin position="36"/>
        <end position="54"/>
    </location>
</feature>
<dbReference type="OrthoDB" id="9787346at2"/>